<accession>A0A2Z6LPQ4</accession>
<organism evidence="1 2">
    <name type="scientific">Trifolium subterraneum</name>
    <name type="common">Subterranean clover</name>
    <dbReference type="NCBI Taxonomy" id="3900"/>
    <lineage>
        <taxon>Eukaryota</taxon>
        <taxon>Viridiplantae</taxon>
        <taxon>Streptophyta</taxon>
        <taxon>Embryophyta</taxon>
        <taxon>Tracheophyta</taxon>
        <taxon>Spermatophyta</taxon>
        <taxon>Magnoliopsida</taxon>
        <taxon>eudicotyledons</taxon>
        <taxon>Gunneridae</taxon>
        <taxon>Pentapetalae</taxon>
        <taxon>rosids</taxon>
        <taxon>fabids</taxon>
        <taxon>Fabales</taxon>
        <taxon>Fabaceae</taxon>
        <taxon>Papilionoideae</taxon>
        <taxon>50 kb inversion clade</taxon>
        <taxon>NPAAA clade</taxon>
        <taxon>Hologalegina</taxon>
        <taxon>IRL clade</taxon>
        <taxon>Trifolieae</taxon>
        <taxon>Trifolium</taxon>
    </lineage>
</organism>
<name>A0A2Z6LPQ4_TRISU</name>
<proteinExistence type="predicted"/>
<dbReference type="AlphaFoldDB" id="A0A2Z6LPQ4"/>
<sequence length="62" mass="7052">MDSPCTPISLSARLRYIVLRFHHPPLSSLYSDFTIHTSYADFTYSAFIVPGHYSVATSRTQK</sequence>
<evidence type="ECO:0000313" key="2">
    <source>
        <dbReference type="Proteomes" id="UP000242715"/>
    </source>
</evidence>
<gene>
    <name evidence="1" type="ORF">TSUD_366380</name>
</gene>
<keyword evidence="2" id="KW-1185">Reference proteome</keyword>
<reference evidence="2" key="1">
    <citation type="journal article" date="2017" name="Front. Plant Sci.">
        <title>Climate Clever Clovers: New Paradigm to Reduce the Environmental Footprint of Ruminants by Breeding Low Methanogenic Forages Utilizing Haplotype Variation.</title>
        <authorList>
            <person name="Kaur P."/>
            <person name="Appels R."/>
            <person name="Bayer P.E."/>
            <person name="Keeble-Gagnere G."/>
            <person name="Wang J."/>
            <person name="Hirakawa H."/>
            <person name="Shirasawa K."/>
            <person name="Vercoe P."/>
            <person name="Stefanova K."/>
            <person name="Durmic Z."/>
            <person name="Nichols P."/>
            <person name="Revell C."/>
            <person name="Isobe S.N."/>
            <person name="Edwards D."/>
            <person name="Erskine W."/>
        </authorList>
    </citation>
    <scope>NUCLEOTIDE SEQUENCE [LARGE SCALE GENOMIC DNA]</scope>
    <source>
        <strain evidence="2">cv. Daliak</strain>
    </source>
</reference>
<dbReference type="EMBL" id="DF973184">
    <property type="protein sequence ID" value="GAU18456.1"/>
    <property type="molecule type" value="Genomic_DNA"/>
</dbReference>
<dbReference type="Proteomes" id="UP000242715">
    <property type="component" value="Unassembled WGS sequence"/>
</dbReference>
<evidence type="ECO:0000313" key="1">
    <source>
        <dbReference type="EMBL" id="GAU18456.1"/>
    </source>
</evidence>
<protein>
    <submittedName>
        <fullName evidence="1">Uncharacterized protein</fullName>
    </submittedName>
</protein>